<dbReference type="PRINTS" id="PR00119">
    <property type="entry name" value="CATATPASE"/>
</dbReference>
<evidence type="ECO:0000256" key="12">
    <source>
        <dbReference type="SAM" id="SignalP"/>
    </source>
</evidence>
<keyword evidence="5" id="KW-0547">Nucleotide-binding</keyword>
<dbReference type="NCBIfam" id="TIGR01657">
    <property type="entry name" value="P-ATPase-V"/>
    <property type="match status" value="1"/>
</dbReference>
<feature type="transmembrane region" description="Helical" evidence="11">
    <location>
        <begin position="704"/>
        <end position="727"/>
    </location>
</feature>
<dbReference type="Pfam" id="PF00122">
    <property type="entry name" value="E1-E2_ATPase"/>
    <property type="match status" value="1"/>
</dbReference>
<dbReference type="InterPro" id="IPR036412">
    <property type="entry name" value="HAD-like_sf"/>
</dbReference>
<dbReference type="InterPro" id="IPR001757">
    <property type="entry name" value="P_typ_ATPase"/>
</dbReference>
<dbReference type="GO" id="GO:0016887">
    <property type="term" value="F:ATP hydrolysis activity"/>
    <property type="evidence" value="ECO:0007669"/>
    <property type="project" value="InterPro"/>
</dbReference>
<dbReference type="InterPro" id="IPR018303">
    <property type="entry name" value="ATPase_P-typ_P_site"/>
</dbReference>
<sequence>MSLLRSFSFLSLWSLFILSSKGETSFPDLHTPNKYNAYGEVCPLLFRDDISCPILCAKTPDLCPPVLDPTAICSDGQVRCSDGNCHEDCSGITNPCSCDLPSTELNQNFVACASYASTVSIELFNPKIKIAQIETKCLQTWGLLGNTTDTDARLNVTVPWDVDPVGPLMFLTCPIPPEPTFDYTGVLFMPFYIIIAFILASNLLWKLFKNYSEKNASGSKQIFYCSNYKDDLGILKDPPLVFIGFKNNVFGSLLFLLSHAVSLGLFVTLLIIVADYYGAFGGIAYNVYLSSNNSMGFFIVIWHVSAIWFTFIITLKKKIRNFYRIRCVLSSSDHVQVEEDKESIILTQSSNPFILKIRGFSNSLKSFLNFDKNIATCKIITENSTPNSFSRKYFEYHCMRLILNTDGTFETVEYNIGNDHTELINNINGLTQSTAAERFSFIGENFVKVNASSYLKALIDELTTFFYLYQAMCLWTWFYFNYYKMGSVQLFVIAASAFYKAYLNANSEKRVKKLAEFEDVYSVKRDGKWKKLSSRLLVPGDVVSINSGIQLCFDGAVLSGEVIVDESSLTGESMPVRKFSLKNDNLPFDKNTSGKVYTIFSGTRVLQCTSNYTTDTLINTPNDSTDISKPLNESYDIEYSHSFSQGQKNIRKTSISSSDSYQNLKETIKTQILVLSTGINTNKGQIIRKIMYPSEYSFVFDEHLNIVIGILAIWSGICFSLTIWLLGHDLTSWFYGIFIISQILSPLLPASFVVGQSVAAGRLSKSKIFCIDLPRIMVAGKVKVFCFDKTGTLTKEGLEFSGVQAVHINDHVGSLPEFGELQEDILMADDILQIGLASCHSVSIVNDTNIGNPVDIEQFKATDWEIIQKSSSALSLIKDSHKDIYLDSLISPYLDTTPTPGKSPRKIIHIVKRFEFEHSRQCMSVAVFDPETQHAHVFIKGSFEKIKAKSKPNTIPHEYDSETSKWASEGCYLLAIAHKDLGPIEDPSILCSMSREEMESECNLLALIMFRNKLKEDTSAALAELRRGNTRCVMITGDNALTGIYISRASGMISESATVILGDIEYNKETGEQQLTWKDSQTQKVVDIDELLSKDNSYIEMNEKRVGDIVARNTPNIELAVTSACFDYLVRNETIRQYLYDIRVFSRMTPQGKVAAVKLFMEKNVTAMCGDGGNDCGALRAAHVGIALSETDASIVSPFSTSNKSIYSCINLLIHGRTALATSFAVYKFLILYGETMAWLELFQFYFRVIVPESIWIFIDSFIAVGLLFALTQAQPAKKLVPYRPTAKLLGFQTMLSTVSQVLINLAFLFGIFGLLYKQNWFRCNEFDSKDVDTSLWWLLGDSYEAETLSIVLLFQFINAAGAFNFGYRYRKAWIKNYVLVALYTFYLAIISYICLADPNRLGCLFRINCGDSDVLVKLGYSKPSFKISSYNSPIGNNVFPKEFRWKLWGIVITNTVVVLLFEYFVVLGPIGLFLKRKFEKKSNKSSVKI</sequence>
<feature type="transmembrane region" description="Helical" evidence="11">
    <location>
        <begin position="1378"/>
        <end position="1396"/>
    </location>
</feature>
<comment type="caution">
    <text evidence="14">The sequence shown here is derived from an EMBL/GenBank/DDBJ whole genome shotgun (WGS) entry which is preliminary data.</text>
</comment>
<dbReference type="InterPro" id="IPR059000">
    <property type="entry name" value="ATPase_P-type_domA"/>
</dbReference>
<dbReference type="OrthoDB" id="48943at2759"/>
<feature type="transmembrane region" description="Helical" evidence="11">
    <location>
        <begin position="183"/>
        <end position="205"/>
    </location>
</feature>
<feature type="chain" id="PRO_5015457965" description="P-type ATPase A domain-containing protein" evidence="12">
    <location>
        <begin position="23"/>
        <end position="1490"/>
    </location>
</feature>
<keyword evidence="7" id="KW-0460">Magnesium</keyword>
<accession>A0A2T9YS07</accession>
<evidence type="ECO:0000259" key="13">
    <source>
        <dbReference type="Pfam" id="PF00122"/>
    </source>
</evidence>
<evidence type="ECO:0000256" key="7">
    <source>
        <dbReference type="ARBA" id="ARBA00022842"/>
    </source>
</evidence>
<dbReference type="Gene3D" id="3.40.50.1000">
    <property type="entry name" value="HAD superfamily/HAD-like"/>
    <property type="match status" value="2"/>
</dbReference>
<keyword evidence="12" id="KW-0732">Signal</keyword>
<dbReference type="SFLD" id="SFLDG00002">
    <property type="entry name" value="C1.7:_P-type_atpase_like"/>
    <property type="match status" value="1"/>
</dbReference>
<feature type="transmembrane region" description="Helical" evidence="11">
    <location>
        <begin position="733"/>
        <end position="755"/>
    </location>
</feature>
<dbReference type="Gene3D" id="3.40.1110.10">
    <property type="entry name" value="Calcium-transporting ATPase, cytoplasmic domain N"/>
    <property type="match status" value="1"/>
</dbReference>
<dbReference type="SUPFAM" id="SSF81660">
    <property type="entry name" value="Metal cation-transporting ATPase, ATP-binding domain N"/>
    <property type="match status" value="1"/>
</dbReference>
<dbReference type="SUPFAM" id="SSF56784">
    <property type="entry name" value="HAD-like"/>
    <property type="match status" value="1"/>
</dbReference>
<feature type="transmembrane region" description="Helical" evidence="11">
    <location>
        <begin position="294"/>
        <end position="315"/>
    </location>
</feature>
<dbReference type="InterPro" id="IPR023299">
    <property type="entry name" value="ATPase_P-typ_cyto_dom_N"/>
</dbReference>
<feature type="transmembrane region" description="Helical" evidence="11">
    <location>
        <begin position="1448"/>
        <end position="1475"/>
    </location>
</feature>
<evidence type="ECO:0000256" key="8">
    <source>
        <dbReference type="ARBA" id="ARBA00022967"/>
    </source>
</evidence>
<dbReference type="InterPro" id="IPR008250">
    <property type="entry name" value="ATPase_P-typ_transduc_dom_A_sf"/>
</dbReference>
<dbReference type="STRING" id="133385.A0A2T9YS07"/>
<dbReference type="InterPro" id="IPR006544">
    <property type="entry name" value="P-type_TPase_V"/>
</dbReference>
<dbReference type="GO" id="GO:0005524">
    <property type="term" value="F:ATP binding"/>
    <property type="evidence" value="ECO:0007669"/>
    <property type="project" value="UniProtKB-KW"/>
</dbReference>
<dbReference type="SUPFAM" id="SSF81665">
    <property type="entry name" value="Calcium ATPase, transmembrane domain M"/>
    <property type="match status" value="1"/>
</dbReference>
<dbReference type="SUPFAM" id="SSF81653">
    <property type="entry name" value="Calcium ATPase, transduction domain A"/>
    <property type="match status" value="1"/>
</dbReference>
<feature type="transmembrane region" description="Helical" evidence="11">
    <location>
        <begin position="486"/>
        <end position="503"/>
    </location>
</feature>
<dbReference type="PROSITE" id="PS00154">
    <property type="entry name" value="ATPASE_E1_E2"/>
    <property type="match status" value="1"/>
</dbReference>
<dbReference type="InterPro" id="IPR023214">
    <property type="entry name" value="HAD_sf"/>
</dbReference>
<comment type="similarity">
    <text evidence="2">Belongs to the cation transport ATPase (P-type) (TC 3.A.3) family. Type V subfamily.</text>
</comment>
<keyword evidence="15" id="KW-1185">Reference proteome</keyword>
<dbReference type="GO" id="GO:0019829">
    <property type="term" value="F:ATPase-coupled monoatomic cation transmembrane transporter activity"/>
    <property type="evidence" value="ECO:0007669"/>
    <property type="project" value="TreeGrafter"/>
</dbReference>
<feature type="transmembrane region" description="Helical" evidence="11">
    <location>
        <begin position="1295"/>
        <end position="1317"/>
    </location>
</feature>
<dbReference type="Gene3D" id="2.70.150.10">
    <property type="entry name" value="Calcium-transporting ATPase, cytoplasmic transduction domain A"/>
    <property type="match status" value="1"/>
</dbReference>
<feature type="transmembrane region" description="Helical" evidence="11">
    <location>
        <begin position="253"/>
        <end position="274"/>
    </location>
</feature>
<proteinExistence type="inferred from homology"/>
<gene>
    <name evidence="14" type="ORF">BB561_002015</name>
</gene>
<feature type="transmembrane region" description="Helical" evidence="11">
    <location>
        <begin position="1348"/>
        <end position="1366"/>
    </location>
</feature>
<evidence type="ECO:0000256" key="3">
    <source>
        <dbReference type="ARBA" id="ARBA00022692"/>
    </source>
</evidence>
<dbReference type="PANTHER" id="PTHR45630:SF11">
    <property type="entry name" value="CATION-TRANSPORTING P-TYPE ATPASE N-TERMINAL DOMAIN-CONTAINING PROTEIN"/>
    <property type="match status" value="1"/>
</dbReference>
<feature type="signal peptide" evidence="12">
    <location>
        <begin position="1"/>
        <end position="22"/>
    </location>
</feature>
<keyword evidence="4" id="KW-0479">Metal-binding</keyword>
<dbReference type="SFLD" id="SFLDF00027">
    <property type="entry name" value="p-type_atpase"/>
    <property type="match status" value="1"/>
</dbReference>
<keyword evidence="8" id="KW-1278">Translocase</keyword>
<dbReference type="GO" id="GO:0140358">
    <property type="term" value="F:P-type transmembrane transporter activity"/>
    <property type="evidence" value="ECO:0007669"/>
    <property type="project" value="InterPro"/>
</dbReference>
<dbReference type="EMBL" id="MBFR01000064">
    <property type="protein sequence ID" value="PVU95140.1"/>
    <property type="molecule type" value="Genomic_DNA"/>
</dbReference>
<dbReference type="SFLD" id="SFLDS00003">
    <property type="entry name" value="Haloacid_Dehalogenase"/>
    <property type="match status" value="1"/>
</dbReference>
<evidence type="ECO:0000256" key="5">
    <source>
        <dbReference type="ARBA" id="ARBA00022741"/>
    </source>
</evidence>
<keyword evidence="3 11" id="KW-0812">Transmembrane</keyword>
<feature type="transmembrane region" description="Helical" evidence="11">
    <location>
        <begin position="462"/>
        <end position="480"/>
    </location>
</feature>
<dbReference type="PANTHER" id="PTHR45630">
    <property type="entry name" value="CATION-TRANSPORTING ATPASE-RELATED"/>
    <property type="match status" value="1"/>
</dbReference>
<feature type="transmembrane region" description="Helical" evidence="11">
    <location>
        <begin position="1254"/>
        <end position="1274"/>
    </location>
</feature>
<evidence type="ECO:0000313" key="14">
    <source>
        <dbReference type="EMBL" id="PVU95140.1"/>
    </source>
</evidence>
<evidence type="ECO:0000256" key="1">
    <source>
        <dbReference type="ARBA" id="ARBA00004141"/>
    </source>
</evidence>
<dbReference type="GO" id="GO:0016020">
    <property type="term" value="C:membrane"/>
    <property type="evidence" value="ECO:0007669"/>
    <property type="project" value="UniProtKB-SubCell"/>
</dbReference>
<evidence type="ECO:0000313" key="15">
    <source>
        <dbReference type="Proteomes" id="UP000245383"/>
    </source>
</evidence>
<protein>
    <recommendedName>
        <fullName evidence="13">P-type ATPase A domain-containing protein</fullName>
    </recommendedName>
</protein>
<dbReference type="Proteomes" id="UP000245383">
    <property type="component" value="Unassembled WGS sequence"/>
</dbReference>
<evidence type="ECO:0000256" key="11">
    <source>
        <dbReference type="SAM" id="Phobius"/>
    </source>
</evidence>
<feature type="domain" description="P-type ATPase A" evidence="13">
    <location>
        <begin position="522"/>
        <end position="608"/>
    </location>
</feature>
<evidence type="ECO:0000256" key="10">
    <source>
        <dbReference type="ARBA" id="ARBA00023136"/>
    </source>
</evidence>
<evidence type="ECO:0000256" key="4">
    <source>
        <dbReference type="ARBA" id="ARBA00022723"/>
    </source>
</evidence>
<dbReference type="InterPro" id="IPR044492">
    <property type="entry name" value="P_typ_ATPase_HD_dom"/>
</dbReference>
<keyword evidence="10 11" id="KW-0472">Membrane</keyword>
<evidence type="ECO:0000256" key="9">
    <source>
        <dbReference type="ARBA" id="ARBA00022989"/>
    </source>
</evidence>
<dbReference type="Gene3D" id="1.20.1110.10">
    <property type="entry name" value="Calcium-transporting ATPase, transmembrane domain"/>
    <property type="match status" value="1"/>
</dbReference>
<evidence type="ECO:0000256" key="6">
    <source>
        <dbReference type="ARBA" id="ARBA00022840"/>
    </source>
</evidence>
<keyword evidence="6" id="KW-0067">ATP-binding</keyword>
<name>A0A2T9YS07_9FUNG</name>
<dbReference type="InterPro" id="IPR023298">
    <property type="entry name" value="ATPase_P-typ_TM_dom_sf"/>
</dbReference>
<organism evidence="14 15">
    <name type="scientific">Smittium simulii</name>
    <dbReference type="NCBI Taxonomy" id="133385"/>
    <lineage>
        <taxon>Eukaryota</taxon>
        <taxon>Fungi</taxon>
        <taxon>Fungi incertae sedis</taxon>
        <taxon>Zoopagomycota</taxon>
        <taxon>Kickxellomycotina</taxon>
        <taxon>Harpellomycetes</taxon>
        <taxon>Harpellales</taxon>
        <taxon>Legeriomycetaceae</taxon>
        <taxon>Smittium</taxon>
    </lineage>
</organism>
<evidence type="ECO:0000256" key="2">
    <source>
        <dbReference type="ARBA" id="ARBA00006000"/>
    </source>
</evidence>
<comment type="subcellular location">
    <subcellularLocation>
        <location evidence="1">Membrane</location>
        <topology evidence="1">Multi-pass membrane protein</topology>
    </subcellularLocation>
</comment>
<dbReference type="NCBIfam" id="TIGR01494">
    <property type="entry name" value="ATPase_P-type"/>
    <property type="match status" value="1"/>
</dbReference>
<feature type="transmembrane region" description="Helical" evidence="11">
    <location>
        <begin position="1212"/>
        <end position="1234"/>
    </location>
</feature>
<dbReference type="GO" id="GO:0046872">
    <property type="term" value="F:metal ion binding"/>
    <property type="evidence" value="ECO:0007669"/>
    <property type="project" value="UniProtKB-KW"/>
</dbReference>
<keyword evidence="9 11" id="KW-1133">Transmembrane helix</keyword>
<reference evidence="14 15" key="1">
    <citation type="journal article" date="2018" name="MBio">
        <title>Comparative Genomics Reveals the Core Gene Toolbox for the Fungus-Insect Symbiosis.</title>
        <authorList>
            <person name="Wang Y."/>
            <person name="Stata M."/>
            <person name="Wang W."/>
            <person name="Stajich J.E."/>
            <person name="White M.M."/>
            <person name="Moncalvo J.M."/>
        </authorList>
    </citation>
    <scope>NUCLEOTIDE SEQUENCE [LARGE SCALE GENOMIC DNA]</scope>
    <source>
        <strain evidence="14 15">SWE-8-4</strain>
    </source>
</reference>